<name>A0ABZ0PYK8_9PSED</name>
<keyword evidence="1" id="KW-0449">Lipoprotein</keyword>
<proteinExistence type="predicted"/>
<dbReference type="EMBL" id="CP137892">
    <property type="protein sequence ID" value="WPC06211.1"/>
    <property type="molecule type" value="Genomic_DNA"/>
</dbReference>
<dbReference type="NCBIfam" id="NF033894">
    <property type="entry name" value="Eex_IncN"/>
    <property type="match status" value="1"/>
</dbReference>
<accession>A0ABZ0PYK8</accession>
<evidence type="ECO:0000313" key="1">
    <source>
        <dbReference type="EMBL" id="WPC06211.1"/>
    </source>
</evidence>
<dbReference type="Proteomes" id="UP001305928">
    <property type="component" value="Chromosome"/>
</dbReference>
<dbReference type="RefSeq" id="WP_318645392.1">
    <property type="nucleotide sequence ID" value="NZ_CP137892.1"/>
</dbReference>
<gene>
    <name evidence="1" type="ORF">SBP02_05500</name>
</gene>
<dbReference type="InterPro" id="IPR047937">
    <property type="entry name" value="Eex_IncN-like"/>
</dbReference>
<evidence type="ECO:0000313" key="2">
    <source>
        <dbReference type="Proteomes" id="UP001305928"/>
    </source>
</evidence>
<reference evidence="1 2" key="1">
    <citation type="submission" date="2023-11" db="EMBL/GenBank/DDBJ databases">
        <title>Complete genome of Pseudomonas benzenivorans BA3361.</title>
        <authorList>
            <person name="Shin S.Y."/>
            <person name="Song J."/>
            <person name="Kang H."/>
        </authorList>
    </citation>
    <scope>NUCLEOTIDE SEQUENCE [LARGE SCALE GENOMIC DNA]</scope>
    <source>
        <strain evidence="1 2">HNIBRBA3361</strain>
    </source>
</reference>
<dbReference type="PROSITE" id="PS51257">
    <property type="entry name" value="PROKAR_LIPOPROTEIN"/>
    <property type="match status" value="1"/>
</dbReference>
<protein>
    <submittedName>
        <fullName evidence="1">EexN family lipoprotein</fullName>
    </submittedName>
</protein>
<keyword evidence="2" id="KW-1185">Reference proteome</keyword>
<organism evidence="1 2">
    <name type="scientific">Pseudomonas benzenivorans</name>
    <dbReference type="NCBI Taxonomy" id="556533"/>
    <lineage>
        <taxon>Bacteria</taxon>
        <taxon>Pseudomonadati</taxon>
        <taxon>Pseudomonadota</taxon>
        <taxon>Gammaproteobacteria</taxon>
        <taxon>Pseudomonadales</taxon>
        <taxon>Pseudomonadaceae</taxon>
        <taxon>Pseudomonas</taxon>
    </lineage>
</organism>
<sequence>MNKISLLLSALLLSACEKPMPFESAEFLAENPKRLEELRLQCRADRSKLGEAQCNAVGDAQRIRFMGKGTPYTPYPVKIFSSPLPDTGGGPR</sequence>